<evidence type="ECO:0000256" key="1">
    <source>
        <dbReference type="ARBA" id="ARBA00005695"/>
    </source>
</evidence>
<dbReference type="InterPro" id="IPR023765">
    <property type="entry name" value="SBP_5_CS"/>
</dbReference>
<evidence type="ECO:0000259" key="4">
    <source>
        <dbReference type="Pfam" id="PF00496"/>
    </source>
</evidence>
<dbReference type="SUPFAM" id="SSF53850">
    <property type="entry name" value="Periplasmic binding protein-like II"/>
    <property type="match status" value="1"/>
</dbReference>
<sequence length="575" mass="64374">MFKRALVLSGLMLSAAAFAQVKNPGTYLSAGVGDWATFDPAYCYDLLCGEVLMNTLETLVFFDGTSTSKFVPLLAAEVPTKANGGISADGKTYTFKLRKGLKFSDGSPLTAQDVEYSLERQLVASTDSGASVLLAEPLLGTTDPIRKGGKIGYDAIDRAIETRGDDTVIFKLAKPFSPFLSVLATPYFAIYSKNDAVKAGEWSGTARDWEKFNNLPDADSKFIKRPPLGSGPFVLERYDQGKNVVLRRNGNYWRAPAKLERVILQQVPDETTRIQLLRNGDVDSASVTRPQLETVSKLPGIRVVDNLPSLSLNGVFMNRRIDGTGTNYLGSGKLDGRGIPSNFFADKNLRKAFAYSFDYGTYLRDVFQNKARQQNVPIIYGLPAHNSTAPKYQFNKAAAERYFKAAWDGKVWENGFVLPVFYNTGNTNRQRAMEIFKRNIESINPKFKIEVRELQFSQLSAQRRSGQVTMWAGNWSGDYADPHNFIFPFYHSQGTFGSQQRFKNDRLDELIERAAAETELKARTQLYNQIQRIGFDEVVGIPLYQDVGYVAMRDWVKGRVLNPVFAGDYYYTISK</sequence>
<evidence type="ECO:0000313" key="6">
    <source>
        <dbReference type="Proteomes" id="UP000569951"/>
    </source>
</evidence>
<dbReference type="AlphaFoldDB" id="A0A841I5K0"/>
<keyword evidence="6" id="KW-1185">Reference proteome</keyword>
<dbReference type="Gene3D" id="3.40.190.10">
    <property type="entry name" value="Periplasmic binding protein-like II"/>
    <property type="match status" value="1"/>
</dbReference>
<dbReference type="PANTHER" id="PTHR30290:SF34">
    <property type="entry name" value="ABC TRANSPORTER, PERIPLASMIC OLIGO-PEPTIDE BINDING PROTEIN, PUTATIVE-RELATED"/>
    <property type="match status" value="1"/>
</dbReference>
<dbReference type="PIRSF" id="PIRSF002741">
    <property type="entry name" value="MppA"/>
    <property type="match status" value="1"/>
</dbReference>
<protein>
    <submittedName>
        <fullName evidence="5">Peptide/nickel transport system substrate-binding protein</fullName>
    </submittedName>
</protein>
<dbReference type="InterPro" id="IPR000914">
    <property type="entry name" value="SBP_5_dom"/>
</dbReference>
<dbReference type="Gene3D" id="3.90.76.10">
    <property type="entry name" value="Dipeptide-binding Protein, Domain 1"/>
    <property type="match status" value="1"/>
</dbReference>
<evidence type="ECO:0000256" key="2">
    <source>
        <dbReference type="ARBA" id="ARBA00022729"/>
    </source>
</evidence>
<proteinExistence type="inferred from homology"/>
<dbReference type="InterPro" id="IPR030678">
    <property type="entry name" value="Peptide/Ni-bd"/>
</dbReference>
<comment type="caution">
    <text evidence="5">The sequence shown here is derived from an EMBL/GenBank/DDBJ whole genome shotgun (WGS) entry which is preliminary data.</text>
</comment>
<dbReference type="Proteomes" id="UP000569951">
    <property type="component" value="Unassembled WGS sequence"/>
</dbReference>
<dbReference type="GO" id="GO:0043190">
    <property type="term" value="C:ATP-binding cassette (ABC) transporter complex"/>
    <property type="evidence" value="ECO:0007669"/>
    <property type="project" value="InterPro"/>
</dbReference>
<feature type="domain" description="Solute-binding protein family 5" evidence="4">
    <location>
        <begin position="69"/>
        <end position="495"/>
    </location>
</feature>
<reference evidence="5 6" key="1">
    <citation type="submission" date="2020-08" db="EMBL/GenBank/DDBJ databases">
        <title>Genomic Encyclopedia of Type Strains, Phase IV (KMG-IV): sequencing the most valuable type-strain genomes for metagenomic binning, comparative biology and taxonomic classification.</title>
        <authorList>
            <person name="Goeker M."/>
        </authorList>
    </citation>
    <scope>NUCLEOTIDE SEQUENCE [LARGE SCALE GENOMIC DNA]</scope>
    <source>
        <strain evidence="5 6">DSM 21458</strain>
    </source>
</reference>
<organism evidence="5 6">
    <name type="scientific">Deinobacterium chartae</name>
    <dbReference type="NCBI Taxonomy" id="521158"/>
    <lineage>
        <taxon>Bacteria</taxon>
        <taxon>Thermotogati</taxon>
        <taxon>Deinococcota</taxon>
        <taxon>Deinococci</taxon>
        <taxon>Deinococcales</taxon>
        <taxon>Deinococcaceae</taxon>
        <taxon>Deinobacterium</taxon>
    </lineage>
</organism>
<dbReference type="CDD" id="cd08512">
    <property type="entry name" value="PBP2_NikA_DppA_OppA_like_7"/>
    <property type="match status" value="1"/>
</dbReference>
<gene>
    <name evidence="5" type="ORF">HNR42_002999</name>
</gene>
<dbReference type="PANTHER" id="PTHR30290">
    <property type="entry name" value="PERIPLASMIC BINDING COMPONENT OF ABC TRANSPORTER"/>
    <property type="match status" value="1"/>
</dbReference>
<feature type="chain" id="PRO_5032470032" evidence="3">
    <location>
        <begin position="20"/>
        <end position="575"/>
    </location>
</feature>
<dbReference type="GO" id="GO:1904680">
    <property type="term" value="F:peptide transmembrane transporter activity"/>
    <property type="evidence" value="ECO:0007669"/>
    <property type="project" value="TreeGrafter"/>
</dbReference>
<dbReference type="InterPro" id="IPR039424">
    <property type="entry name" value="SBP_5"/>
</dbReference>
<name>A0A841I5K0_9DEIO</name>
<dbReference type="GO" id="GO:0042597">
    <property type="term" value="C:periplasmic space"/>
    <property type="evidence" value="ECO:0007669"/>
    <property type="project" value="UniProtKB-ARBA"/>
</dbReference>
<evidence type="ECO:0000313" key="5">
    <source>
        <dbReference type="EMBL" id="MBB6099549.1"/>
    </source>
</evidence>
<dbReference type="GO" id="GO:0015833">
    <property type="term" value="P:peptide transport"/>
    <property type="evidence" value="ECO:0007669"/>
    <property type="project" value="TreeGrafter"/>
</dbReference>
<evidence type="ECO:0000256" key="3">
    <source>
        <dbReference type="SAM" id="SignalP"/>
    </source>
</evidence>
<comment type="similarity">
    <text evidence="1">Belongs to the bacterial solute-binding protein 5 family.</text>
</comment>
<dbReference type="EMBL" id="JACHHG010000012">
    <property type="protein sequence ID" value="MBB6099549.1"/>
    <property type="molecule type" value="Genomic_DNA"/>
</dbReference>
<feature type="signal peptide" evidence="3">
    <location>
        <begin position="1"/>
        <end position="19"/>
    </location>
</feature>
<dbReference type="PROSITE" id="PS01040">
    <property type="entry name" value="SBP_BACTERIAL_5"/>
    <property type="match status" value="1"/>
</dbReference>
<keyword evidence="2 3" id="KW-0732">Signal</keyword>
<dbReference type="Gene3D" id="3.10.105.10">
    <property type="entry name" value="Dipeptide-binding Protein, Domain 3"/>
    <property type="match status" value="1"/>
</dbReference>
<dbReference type="RefSeq" id="WP_183988295.1">
    <property type="nucleotide sequence ID" value="NZ_JACHHG010000012.1"/>
</dbReference>
<dbReference type="Pfam" id="PF00496">
    <property type="entry name" value="SBP_bac_5"/>
    <property type="match status" value="1"/>
</dbReference>
<accession>A0A841I5K0</accession>